<accession>A0A6G0HDA0</accession>
<dbReference type="Proteomes" id="UP000424527">
    <property type="component" value="Unassembled WGS sequence"/>
</dbReference>
<dbReference type="AlphaFoldDB" id="A0A6G0HDA0"/>
<evidence type="ECO:0000256" key="1">
    <source>
        <dbReference type="SAM" id="MobiDB-lite"/>
    </source>
</evidence>
<evidence type="ECO:0000313" key="3">
    <source>
        <dbReference type="Proteomes" id="UP000424527"/>
    </source>
</evidence>
<feature type="region of interest" description="Disordered" evidence="1">
    <location>
        <begin position="1"/>
        <end position="22"/>
    </location>
</feature>
<protein>
    <submittedName>
        <fullName evidence="2">Uncharacterized protein</fullName>
    </submittedName>
</protein>
<evidence type="ECO:0000313" key="2">
    <source>
        <dbReference type="EMBL" id="KAE8277000.1"/>
    </source>
</evidence>
<feature type="region of interest" description="Disordered" evidence="1">
    <location>
        <begin position="172"/>
        <end position="192"/>
    </location>
</feature>
<gene>
    <name evidence="2" type="ORF">D5F01_LYC25260</name>
</gene>
<name>A0A6G0HDA0_LARCR</name>
<organism evidence="2 3">
    <name type="scientific">Larimichthys crocea</name>
    <name type="common">Large yellow croaker</name>
    <name type="synonym">Pseudosciaena crocea</name>
    <dbReference type="NCBI Taxonomy" id="215358"/>
    <lineage>
        <taxon>Eukaryota</taxon>
        <taxon>Metazoa</taxon>
        <taxon>Chordata</taxon>
        <taxon>Craniata</taxon>
        <taxon>Vertebrata</taxon>
        <taxon>Euteleostomi</taxon>
        <taxon>Actinopterygii</taxon>
        <taxon>Neopterygii</taxon>
        <taxon>Teleostei</taxon>
        <taxon>Neoteleostei</taxon>
        <taxon>Acanthomorphata</taxon>
        <taxon>Eupercaria</taxon>
        <taxon>Sciaenidae</taxon>
        <taxon>Larimichthys</taxon>
    </lineage>
</organism>
<keyword evidence="3" id="KW-1185">Reference proteome</keyword>
<comment type="caution">
    <text evidence="2">The sequence shown here is derived from an EMBL/GenBank/DDBJ whole genome shotgun (WGS) entry which is preliminary data.</text>
</comment>
<proteinExistence type="predicted"/>
<dbReference type="EMBL" id="REGW02001876">
    <property type="protein sequence ID" value="KAE8277000.1"/>
    <property type="molecule type" value="Genomic_DNA"/>
</dbReference>
<sequence length="205" mass="22552">MPALLGSLPRGVNPPSLPSMPRGVTIPSLPRGMSLPRAVAMSTVSQAPRRLLQDCCSVLDHQTPGGALLSAETTSSEGPAHHTFLDWSDRFDRQLEGGAKETGGGVHRSASFTRVSLQECERLHEEVQLLLSELQRGDHQRREEERMEALLAHTHTQLELLRDAESFLSPQVRSPHVPRCPQRRAAGEPAALVEDAGRDGLRWRV</sequence>
<reference evidence="2 3" key="1">
    <citation type="submission" date="2019-07" db="EMBL/GenBank/DDBJ databases">
        <title>Chromosome genome assembly for large yellow croaker.</title>
        <authorList>
            <person name="Xiao S."/>
        </authorList>
    </citation>
    <scope>NUCLEOTIDE SEQUENCE [LARGE SCALE GENOMIC DNA]</scope>
    <source>
        <strain evidence="2">JMULYC20181020</strain>
        <tissue evidence="2">Muscle</tissue>
    </source>
</reference>